<evidence type="ECO:0000313" key="4">
    <source>
        <dbReference type="Proteomes" id="UP000761534"/>
    </source>
</evidence>
<evidence type="ECO:0000259" key="2">
    <source>
        <dbReference type="Pfam" id="PF00850"/>
    </source>
</evidence>
<feature type="compositionally biased region" description="Basic and acidic residues" evidence="1">
    <location>
        <begin position="366"/>
        <end position="382"/>
    </location>
</feature>
<reference evidence="3" key="1">
    <citation type="journal article" date="2019" name="G3 (Bethesda)">
        <title>Genome Assemblies of Two Rare Opportunistic Yeast Pathogens: Diutina rugosa (syn. Candida rugosa) and Trichomonascus ciferrii (syn. Candida ciferrii).</title>
        <authorList>
            <person name="Mixao V."/>
            <person name="Saus E."/>
            <person name="Hansen A.P."/>
            <person name="Lass-Florl C."/>
            <person name="Gabaldon T."/>
        </authorList>
    </citation>
    <scope>NUCLEOTIDE SEQUENCE</scope>
    <source>
        <strain evidence="3">CBS 4856</strain>
    </source>
</reference>
<dbReference type="Proteomes" id="UP000761534">
    <property type="component" value="Unassembled WGS sequence"/>
</dbReference>
<dbReference type="GO" id="GO:0004407">
    <property type="term" value="F:histone deacetylase activity"/>
    <property type="evidence" value="ECO:0007669"/>
    <property type="project" value="TreeGrafter"/>
</dbReference>
<name>A0A642VA41_9ASCO</name>
<feature type="compositionally biased region" description="Polar residues" evidence="1">
    <location>
        <begin position="94"/>
        <end position="107"/>
    </location>
</feature>
<dbReference type="PANTHER" id="PTHR47558">
    <property type="entry name" value="HISTONE DEACETYLASE HOS3"/>
    <property type="match status" value="1"/>
</dbReference>
<feature type="region of interest" description="Disordered" evidence="1">
    <location>
        <begin position="366"/>
        <end position="408"/>
    </location>
</feature>
<dbReference type="InterPro" id="IPR037138">
    <property type="entry name" value="His_deacetylse_dom_sf"/>
</dbReference>
<dbReference type="PANTHER" id="PTHR47558:SF1">
    <property type="entry name" value="HISTONE DEACETYLASE HOS3"/>
    <property type="match status" value="1"/>
</dbReference>
<evidence type="ECO:0000256" key="1">
    <source>
        <dbReference type="SAM" id="MobiDB-lite"/>
    </source>
</evidence>
<protein>
    <recommendedName>
        <fullName evidence="2">Histone deacetylase domain-containing protein</fullName>
    </recommendedName>
</protein>
<dbReference type="InterPro" id="IPR053244">
    <property type="entry name" value="HDAC_HD_type_1"/>
</dbReference>
<organism evidence="3 4">
    <name type="scientific">Trichomonascus ciferrii</name>
    <dbReference type="NCBI Taxonomy" id="44093"/>
    <lineage>
        <taxon>Eukaryota</taxon>
        <taxon>Fungi</taxon>
        <taxon>Dikarya</taxon>
        <taxon>Ascomycota</taxon>
        <taxon>Saccharomycotina</taxon>
        <taxon>Dipodascomycetes</taxon>
        <taxon>Dipodascales</taxon>
        <taxon>Trichomonascaceae</taxon>
        <taxon>Trichomonascus</taxon>
        <taxon>Trichomonascus ciferrii complex</taxon>
    </lineage>
</organism>
<dbReference type="GO" id="GO:0010468">
    <property type="term" value="P:regulation of gene expression"/>
    <property type="evidence" value="ECO:0007669"/>
    <property type="project" value="UniProtKB-ARBA"/>
</dbReference>
<dbReference type="Gene3D" id="3.40.800.20">
    <property type="entry name" value="Histone deacetylase domain"/>
    <property type="match status" value="1"/>
</dbReference>
<dbReference type="AlphaFoldDB" id="A0A642VA41"/>
<evidence type="ECO:0000313" key="3">
    <source>
        <dbReference type="EMBL" id="KAA8917002.1"/>
    </source>
</evidence>
<dbReference type="InterPro" id="IPR023696">
    <property type="entry name" value="Ureohydrolase_dom_sf"/>
</dbReference>
<feature type="region of interest" description="Disordered" evidence="1">
    <location>
        <begin position="87"/>
        <end position="120"/>
    </location>
</feature>
<sequence>MSGEEEGQDLKGGSFSAWLNEDNGHVEGDSGEGSLTRAMEAMDLNTYTPDDEDYLNLMANRIQSTWYENVAEFEGTLPPPETFNIQDDLETGYKTPTTNEGSSQLATPVTEPVKKSKDGGGFFTPEGGEGDELDAFNRAFEKHLHITEEKEKDATEKTLIILSPLSYKHVFSRLWYPKRYLSSVVERPERLMACAVGIAAAKVAMPTEYSLDTSTRRSKLTSRHVRRVHGSNWGKRLYELCENSREKLSKKEVEVPDDWHSGDIYLTTGTIEALEGVVGAVESAVERLFDPLDSDRIFLTIRPPGHHSHPCVPSGFCLINNAHIAIQYAAIHYNITHAVILDFDLHHGDGSQDICWKLAGFTDDQHPDDNMGGPDSDHEEKQATTSPRKRSTRSRTKEPQETDKPKLPKLGYFSLHDINSFPTEVGYASAENIKNASVCLMAHNMCIWNVHLEQCDDPAKFDQLYETKYKVLFDKAQTFLEQGRKTSKEQFRPMVILSAGFDASEYENVNMQRHAVTVPTKFYNRFTRDAMDVAQRYAGGRVLSLLEGGYSDAALSTGVFSHLTGLANAPWNEDWSNKTLAKEFEKGCKLKYIPPSTQTWISQSVMLGRSLWPYEVKEQAIAASTNTKSSTKTVDSLATPSRALRDRNKRTV</sequence>
<dbReference type="PRINTS" id="PR01270">
    <property type="entry name" value="HDASUPER"/>
</dbReference>
<keyword evidence="4" id="KW-1185">Reference proteome</keyword>
<accession>A0A642VA41</accession>
<gene>
    <name evidence="3" type="ORF">TRICI_000842</name>
</gene>
<dbReference type="GO" id="GO:0005634">
    <property type="term" value="C:nucleus"/>
    <property type="evidence" value="ECO:0007669"/>
    <property type="project" value="TreeGrafter"/>
</dbReference>
<dbReference type="EMBL" id="SWFS01000071">
    <property type="protein sequence ID" value="KAA8917002.1"/>
    <property type="molecule type" value="Genomic_DNA"/>
</dbReference>
<dbReference type="VEuPathDB" id="FungiDB:TRICI_000842"/>
<feature type="compositionally biased region" description="Basic and acidic residues" evidence="1">
    <location>
        <begin position="395"/>
        <end position="406"/>
    </location>
</feature>
<dbReference type="InterPro" id="IPR000286">
    <property type="entry name" value="HDACs"/>
</dbReference>
<comment type="caution">
    <text evidence="3">The sequence shown here is derived from an EMBL/GenBank/DDBJ whole genome shotgun (WGS) entry which is preliminary data.</text>
</comment>
<proteinExistence type="predicted"/>
<feature type="domain" description="Histone deacetylase" evidence="2">
    <location>
        <begin position="186"/>
        <end position="564"/>
    </location>
</feature>
<dbReference type="InterPro" id="IPR023801">
    <property type="entry name" value="His_deacetylse_dom"/>
</dbReference>
<dbReference type="Pfam" id="PF00850">
    <property type="entry name" value="Hist_deacetyl"/>
    <property type="match status" value="1"/>
</dbReference>
<feature type="region of interest" description="Disordered" evidence="1">
    <location>
        <begin position="1"/>
        <end position="33"/>
    </location>
</feature>
<dbReference type="OrthoDB" id="5232919at2759"/>
<dbReference type="SUPFAM" id="SSF52768">
    <property type="entry name" value="Arginase/deacetylase"/>
    <property type="match status" value="1"/>
</dbReference>